<organism evidence="2 3">
    <name type="scientific">Candidatus Enterousia intestinigallinarum</name>
    <dbReference type="NCBI Taxonomy" id="2840790"/>
    <lineage>
        <taxon>Bacteria</taxon>
        <taxon>Pseudomonadati</taxon>
        <taxon>Pseudomonadota</taxon>
        <taxon>Alphaproteobacteria</taxon>
        <taxon>Candidatus Enterousia</taxon>
    </lineage>
</organism>
<keyword evidence="1" id="KW-0812">Transmembrane</keyword>
<comment type="caution">
    <text evidence="2">The sequence shown here is derived from an EMBL/GenBank/DDBJ whole genome shotgun (WGS) entry which is preliminary data.</text>
</comment>
<accession>A0A9D1FGM7</accession>
<feature type="transmembrane region" description="Helical" evidence="1">
    <location>
        <begin position="5"/>
        <end position="24"/>
    </location>
</feature>
<sequence>MKKHIMYYCGIALTIFSFFALVITTDPLAVGRYFGGIGAGIVLTIIGYRKSKNNHKV</sequence>
<keyword evidence="1" id="KW-1133">Transmembrane helix</keyword>
<keyword evidence="1" id="KW-0472">Membrane</keyword>
<feature type="transmembrane region" description="Helical" evidence="1">
    <location>
        <begin position="30"/>
        <end position="48"/>
    </location>
</feature>
<gene>
    <name evidence="2" type="ORF">IAD02_02140</name>
</gene>
<reference evidence="2" key="2">
    <citation type="journal article" date="2021" name="PeerJ">
        <title>Extensive microbial diversity within the chicken gut microbiome revealed by metagenomics and culture.</title>
        <authorList>
            <person name="Gilroy R."/>
            <person name="Ravi A."/>
            <person name="Getino M."/>
            <person name="Pursley I."/>
            <person name="Horton D.L."/>
            <person name="Alikhan N.F."/>
            <person name="Baker D."/>
            <person name="Gharbi K."/>
            <person name="Hall N."/>
            <person name="Watson M."/>
            <person name="Adriaenssens E.M."/>
            <person name="Foster-Nyarko E."/>
            <person name="Jarju S."/>
            <person name="Secka A."/>
            <person name="Antonio M."/>
            <person name="Oren A."/>
            <person name="Chaudhuri R.R."/>
            <person name="La Ragione R."/>
            <person name="Hildebrand F."/>
            <person name="Pallen M.J."/>
        </authorList>
    </citation>
    <scope>NUCLEOTIDE SEQUENCE</scope>
    <source>
        <strain evidence="2">ChiGjej3B3-5194</strain>
    </source>
</reference>
<dbReference type="EMBL" id="DVJI01000009">
    <property type="protein sequence ID" value="HIS70768.1"/>
    <property type="molecule type" value="Genomic_DNA"/>
</dbReference>
<evidence type="ECO:0000256" key="1">
    <source>
        <dbReference type="SAM" id="Phobius"/>
    </source>
</evidence>
<evidence type="ECO:0000313" key="3">
    <source>
        <dbReference type="Proteomes" id="UP000886742"/>
    </source>
</evidence>
<dbReference type="Proteomes" id="UP000886742">
    <property type="component" value="Unassembled WGS sequence"/>
</dbReference>
<name>A0A9D1FGM7_9PROT</name>
<protein>
    <submittedName>
        <fullName evidence="2">Uncharacterized protein</fullName>
    </submittedName>
</protein>
<evidence type="ECO:0000313" key="2">
    <source>
        <dbReference type="EMBL" id="HIS70768.1"/>
    </source>
</evidence>
<reference evidence="2" key="1">
    <citation type="submission" date="2020-10" db="EMBL/GenBank/DDBJ databases">
        <authorList>
            <person name="Gilroy R."/>
        </authorList>
    </citation>
    <scope>NUCLEOTIDE SEQUENCE</scope>
    <source>
        <strain evidence="2">ChiGjej3B3-5194</strain>
    </source>
</reference>
<dbReference type="AlphaFoldDB" id="A0A9D1FGM7"/>
<proteinExistence type="predicted"/>